<dbReference type="InterPro" id="IPR027417">
    <property type="entry name" value="P-loop_NTPase"/>
</dbReference>
<feature type="compositionally biased region" description="Low complexity" evidence="1">
    <location>
        <begin position="535"/>
        <end position="544"/>
    </location>
</feature>
<organism evidence="3 4">
    <name type="scientific">Geotrichum candidum</name>
    <name type="common">Oospora lactis</name>
    <name type="synonym">Dipodascus geotrichum</name>
    <dbReference type="NCBI Taxonomy" id="1173061"/>
    <lineage>
        <taxon>Eukaryota</taxon>
        <taxon>Fungi</taxon>
        <taxon>Dikarya</taxon>
        <taxon>Ascomycota</taxon>
        <taxon>Saccharomycotina</taxon>
        <taxon>Dipodascomycetes</taxon>
        <taxon>Dipodascales</taxon>
        <taxon>Dipodascaceae</taxon>
        <taxon>Geotrichum</taxon>
    </lineage>
</organism>
<dbReference type="SMART" id="SM00382">
    <property type="entry name" value="AAA"/>
    <property type="match status" value="1"/>
</dbReference>
<dbReference type="GO" id="GO:0016887">
    <property type="term" value="F:ATP hydrolysis activity"/>
    <property type="evidence" value="ECO:0007669"/>
    <property type="project" value="InterPro"/>
</dbReference>
<feature type="domain" description="AAA+ ATPase" evidence="2">
    <location>
        <begin position="132"/>
        <end position="260"/>
    </location>
</feature>
<name>A0A0J9XCZ6_GEOCN</name>
<evidence type="ECO:0000259" key="2">
    <source>
        <dbReference type="SMART" id="SM00382"/>
    </source>
</evidence>
<keyword evidence="4" id="KW-1185">Reference proteome</keyword>
<dbReference type="GO" id="GO:0005524">
    <property type="term" value="F:ATP binding"/>
    <property type="evidence" value="ECO:0007669"/>
    <property type="project" value="InterPro"/>
</dbReference>
<accession>A0A0J9XCZ6</accession>
<dbReference type="Proteomes" id="UP000242525">
    <property type="component" value="Unassembled WGS sequence"/>
</dbReference>
<dbReference type="GO" id="GO:0003677">
    <property type="term" value="F:DNA binding"/>
    <property type="evidence" value="ECO:0007669"/>
    <property type="project" value="TreeGrafter"/>
</dbReference>
<dbReference type="Gene3D" id="3.40.50.300">
    <property type="entry name" value="P-loop containing nucleotide triphosphate hydrolases"/>
    <property type="match status" value="1"/>
</dbReference>
<dbReference type="OrthoDB" id="10064318at2759"/>
<feature type="region of interest" description="Disordered" evidence="1">
    <location>
        <begin position="535"/>
        <end position="554"/>
    </location>
</feature>
<dbReference type="InterPro" id="IPR003593">
    <property type="entry name" value="AAA+_ATPase"/>
</dbReference>
<dbReference type="AlphaFoldDB" id="A0A0J9XCZ6"/>
<evidence type="ECO:0000313" key="4">
    <source>
        <dbReference type="Proteomes" id="UP000242525"/>
    </source>
</evidence>
<evidence type="ECO:0000313" key="3">
    <source>
        <dbReference type="EMBL" id="CDO55150.1"/>
    </source>
</evidence>
<dbReference type="GO" id="GO:0005634">
    <property type="term" value="C:nucleus"/>
    <property type="evidence" value="ECO:0007669"/>
    <property type="project" value="TreeGrafter"/>
</dbReference>
<reference evidence="3" key="1">
    <citation type="submission" date="2014-03" db="EMBL/GenBank/DDBJ databases">
        <authorList>
            <person name="Casaregola S."/>
        </authorList>
    </citation>
    <scope>NUCLEOTIDE SEQUENCE [LARGE SCALE GENOMIC DNA]</scope>
    <source>
        <strain evidence="3">CLIB 918</strain>
    </source>
</reference>
<dbReference type="STRING" id="1173061.A0A0J9XCZ6"/>
<dbReference type="Pfam" id="PF00004">
    <property type="entry name" value="AAA"/>
    <property type="match status" value="1"/>
</dbReference>
<dbReference type="InterPro" id="IPR003959">
    <property type="entry name" value="ATPase_AAA_core"/>
</dbReference>
<dbReference type="SUPFAM" id="SSF52540">
    <property type="entry name" value="P-loop containing nucleoside triphosphate hydrolases"/>
    <property type="match status" value="1"/>
</dbReference>
<sequence>MTACDISNLKEYALEHLSNRKASKIHLTPLLERLASLLKSATPNLIDTQLWTNKYAPKKTRYVITRYIDSAKSVTEWLKTRFDQLKRVTNMQERRSLLKTHKKKKKNEYGNEFDDFIDDDDVDDDLNDNDFCSDILILYGPPGSGKSSSVYAAAEELGAYIFELNPGERRSSKKLLEKLGGMGKSHLVHRDSLGTSATAGESYKQQSIVLLDEVDILFDEDQTFWVGLDKFVETCRRPVILTCEDPALLPDTVVANYRENGFVEFAHAKMSIQVDALWLIALCEGYAVDQADLTRLVEHNACDFRASLNALQFWCQIQLRSGSVSKNSGLVTILQPGQLFQSSSLSSKDCDVKILEDSIRTLDIEAGPASANEITGNDLPLADWCLYAETLSDADFLKANVFSEFAHDLREEYLDDHIIGIAELSELPERPAPLDFELCIYQQLLRSLPHHLSPHHEVPINITVSRSTDFSPCHSMALRAAMDSLATSNVSILTSNISNLTLDTATTAVVATDIGPFVREIARFDKIKENLEAEAAASSSSASSGTAGKRGNNRRVVRSALNSMGIVDAKNQRRYLENVDLDCLLETAPAYWANP</sequence>
<comment type="caution">
    <text evidence="3">The sequence shown here is derived from an EMBL/GenBank/DDBJ whole genome shotgun (WGS) entry which is preliminary data.</text>
</comment>
<dbReference type="PANTHER" id="PTHR23389:SF21">
    <property type="entry name" value="ATPASE FAMILY AAA DOMAIN-CONTAINING PROTEIN 5"/>
    <property type="match status" value="1"/>
</dbReference>
<gene>
    <name evidence="3" type="ORF">BN980_GECA10s00681g</name>
</gene>
<protein>
    <submittedName>
        <fullName evidence="3">Similar to Saccharomyces cerevisiae YOR144C ELG1 Subunit of an alternative replication factor C complex important for DNA replication and genome integrity</fullName>
    </submittedName>
</protein>
<proteinExistence type="predicted"/>
<dbReference type="EMBL" id="CCBN010000010">
    <property type="protein sequence ID" value="CDO55150.1"/>
    <property type="molecule type" value="Genomic_DNA"/>
</dbReference>
<dbReference type="CDD" id="cd00009">
    <property type="entry name" value="AAA"/>
    <property type="match status" value="1"/>
</dbReference>
<dbReference type="PANTHER" id="PTHR23389">
    <property type="entry name" value="CHROMOSOME TRANSMISSION FIDELITY FACTOR 18"/>
    <property type="match status" value="1"/>
</dbReference>
<evidence type="ECO:0000256" key="1">
    <source>
        <dbReference type="SAM" id="MobiDB-lite"/>
    </source>
</evidence>